<evidence type="ECO:0000259" key="6">
    <source>
        <dbReference type="PROSITE" id="PS51779"/>
    </source>
</evidence>
<evidence type="ECO:0000256" key="1">
    <source>
        <dbReference type="ARBA" id="ARBA00004370"/>
    </source>
</evidence>
<dbReference type="InterPro" id="IPR039910">
    <property type="entry name" value="D15-like"/>
</dbReference>
<comment type="caution">
    <text evidence="7">The sequence shown here is derived from an EMBL/GenBank/DDBJ whole genome shotgun (WGS) entry which is preliminary data.</text>
</comment>
<protein>
    <recommendedName>
        <fullName evidence="6">POTRA domain-containing protein</fullName>
    </recommendedName>
</protein>
<dbReference type="PANTHER" id="PTHR12815">
    <property type="entry name" value="SORTING AND ASSEMBLY MACHINERY SAMM50 PROTEIN FAMILY MEMBER"/>
    <property type="match status" value="1"/>
</dbReference>
<dbReference type="PROSITE" id="PS51779">
    <property type="entry name" value="POTRA"/>
    <property type="match status" value="1"/>
</dbReference>
<keyword evidence="5" id="KW-0732">Signal</keyword>
<keyword evidence="3" id="KW-0812">Transmembrane</keyword>
<gene>
    <name evidence="7" type="ORF">ENS31_05315</name>
</gene>
<evidence type="ECO:0000256" key="2">
    <source>
        <dbReference type="ARBA" id="ARBA00022452"/>
    </source>
</evidence>
<dbReference type="EMBL" id="DSUJ01000008">
    <property type="protein sequence ID" value="HFI90939.1"/>
    <property type="molecule type" value="Genomic_DNA"/>
</dbReference>
<dbReference type="Pfam" id="PF07244">
    <property type="entry name" value="POTRA"/>
    <property type="match status" value="1"/>
</dbReference>
<reference evidence="7" key="1">
    <citation type="journal article" date="2020" name="mSystems">
        <title>Genome- and Community-Level Interaction Insights into Carbon Utilization and Element Cycling Functions of Hydrothermarchaeota in Hydrothermal Sediment.</title>
        <authorList>
            <person name="Zhou Z."/>
            <person name="Liu Y."/>
            <person name="Xu W."/>
            <person name="Pan J."/>
            <person name="Luo Z.H."/>
            <person name="Li M."/>
        </authorList>
    </citation>
    <scope>NUCLEOTIDE SEQUENCE [LARGE SCALE GENOMIC DNA]</scope>
    <source>
        <strain evidence="7">SpSt-479</strain>
    </source>
</reference>
<sequence>MFNPKRKLKSELIKYLILLSLFASVTFAQLPDSSEVSKLYPFVVDSIRITGNDQTEDFIILKELTFSKGDTLSREEVFYNRERIYSLGLFAHVYVYPAIENSSNILEIVVDERWYIYPVPFINIKERDWKKLSYGIFLRVDNFRGRNEQISAIASFGYDPSFGLNYFNPNFISKGEFFLRSGFLYSNINNKSLTAENIYGDEFKQKFFRPYILFGKRLYLFHKIYTSIAFNYYETDKYFQGINVSGQRIDRFPEVQLGYEFDSRDLIQFPREGIYAQASYSFKGIGFNSIDYKVARFDFREYRNILGKLFSKWRFAGRLTFGNEIPYYDYSILGLDERIRGYFTRKTEGNHFYFTSLEFFYPIIEELNINLDFIPIIPEQLLKYRVALYTQLFGDAGTTLYKNQQISLNRFKSGYGLGITLLVLPYNLLRIEYAFDNFGKTEWIFDLGVAF</sequence>
<evidence type="ECO:0000313" key="7">
    <source>
        <dbReference type="EMBL" id="HFI90939.1"/>
    </source>
</evidence>
<evidence type="ECO:0000256" key="5">
    <source>
        <dbReference type="SAM" id="SignalP"/>
    </source>
</evidence>
<dbReference type="Gene3D" id="3.10.20.310">
    <property type="entry name" value="membrane protein fhac"/>
    <property type="match status" value="1"/>
</dbReference>
<name>A0A7V2ZJ23_9BACT</name>
<dbReference type="InterPro" id="IPR010827">
    <property type="entry name" value="BamA/TamA_POTRA"/>
</dbReference>
<proteinExistence type="predicted"/>
<feature type="domain" description="POTRA" evidence="6">
    <location>
        <begin position="42"/>
        <end position="113"/>
    </location>
</feature>
<keyword evidence="4" id="KW-0472">Membrane</keyword>
<dbReference type="InterPro" id="IPR034746">
    <property type="entry name" value="POTRA"/>
</dbReference>
<dbReference type="AlphaFoldDB" id="A0A7V2ZJ23"/>
<accession>A0A7V2ZJ23</accession>
<evidence type="ECO:0000256" key="4">
    <source>
        <dbReference type="ARBA" id="ARBA00023136"/>
    </source>
</evidence>
<keyword evidence="2" id="KW-1134">Transmembrane beta strand</keyword>
<evidence type="ECO:0000256" key="3">
    <source>
        <dbReference type="ARBA" id="ARBA00022692"/>
    </source>
</evidence>
<organism evidence="7">
    <name type="scientific">Ignavibacterium album</name>
    <dbReference type="NCBI Taxonomy" id="591197"/>
    <lineage>
        <taxon>Bacteria</taxon>
        <taxon>Pseudomonadati</taxon>
        <taxon>Ignavibacteriota</taxon>
        <taxon>Ignavibacteria</taxon>
        <taxon>Ignavibacteriales</taxon>
        <taxon>Ignavibacteriaceae</taxon>
        <taxon>Ignavibacterium</taxon>
    </lineage>
</organism>
<comment type="subcellular location">
    <subcellularLocation>
        <location evidence="1">Membrane</location>
    </subcellularLocation>
</comment>
<dbReference type="GO" id="GO:0019867">
    <property type="term" value="C:outer membrane"/>
    <property type="evidence" value="ECO:0007669"/>
    <property type="project" value="InterPro"/>
</dbReference>
<dbReference type="PANTHER" id="PTHR12815:SF18">
    <property type="entry name" value="SORTING AND ASSEMBLY MACHINERY COMPONENT 50 HOMOLOG"/>
    <property type="match status" value="1"/>
</dbReference>
<feature type="chain" id="PRO_5031276698" description="POTRA domain-containing protein" evidence="5">
    <location>
        <begin position="29"/>
        <end position="451"/>
    </location>
</feature>
<feature type="signal peptide" evidence="5">
    <location>
        <begin position="1"/>
        <end position="28"/>
    </location>
</feature>